<dbReference type="EMBL" id="BTGU01000013">
    <property type="protein sequence ID" value="GMN41696.1"/>
    <property type="molecule type" value="Genomic_DNA"/>
</dbReference>
<evidence type="ECO:0000313" key="3">
    <source>
        <dbReference type="Proteomes" id="UP001187192"/>
    </source>
</evidence>
<sequence>MASNSSYETSWADQWDPEPAVVPQKKTTTLGDRSKGKYSQKMEDGFEKTKEVASRGFAKAKVGAAGGFAKAKVGAAASVRWIKDKYHKTTRKH</sequence>
<protein>
    <recommendedName>
        <fullName evidence="4">CDP-diacylglycerol-glycerol-3-phosphate 3-phosphatidyltransferase</fullName>
    </recommendedName>
</protein>
<dbReference type="PANTHER" id="PTHR33386:SF5">
    <property type="entry name" value="OS02G0740600 PROTEIN"/>
    <property type="match status" value="1"/>
</dbReference>
<dbReference type="AlphaFoldDB" id="A0AA88D3S8"/>
<accession>A0AA88D3S8</accession>
<gene>
    <name evidence="2" type="ORF">TIFTF001_010920</name>
</gene>
<comment type="caution">
    <text evidence="2">The sequence shown here is derived from an EMBL/GenBank/DDBJ whole genome shotgun (WGS) entry which is preliminary data.</text>
</comment>
<evidence type="ECO:0008006" key="4">
    <source>
        <dbReference type="Google" id="ProtNLM"/>
    </source>
</evidence>
<feature type="compositionally biased region" description="Basic and acidic residues" evidence="1">
    <location>
        <begin position="32"/>
        <end position="44"/>
    </location>
</feature>
<dbReference type="PANTHER" id="PTHR33386">
    <property type="entry name" value="OS02G0740600 PROTEIN"/>
    <property type="match status" value="1"/>
</dbReference>
<feature type="compositionally biased region" description="Polar residues" evidence="1">
    <location>
        <begin position="1"/>
        <end position="12"/>
    </location>
</feature>
<reference evidence="2" key="1">
    <citation type="submission" date="2023-07" db="EMBL/GenBank/DDBJ databases">
        <title>draft genome sequence of fig (Ficus carica).</title>
        <authorList>
            <person name="Takahashi T."/>
            <person name="Nishimura K."/>
        </authorList>
    </citation>
    <scope>NUCLEOTIDE SEQUENCE</scope>
</reference>
<evidence type="ECO:0000256" key="1">
    <source>
        <dbReference type="SAM" id="MobiDB-lite"/>
    </source>
</evidence>
<feature type="region of interest" description="Disordered" evidence="1">
    <location>
        <begin position="1"/>
        <end position="44"/>
    </location>
</feature>
<organism evidence="2 3">
    <name type="scientific">Ficus carica</name>
    <name type="common">Common fig</name>
    <dbReference type="NCBI Taxonomy" id="3494"/>
    <lineage>
        <taxon>Eukaryota</taxon>
        <taxon>Viridiplantae</taxon>
        <taxon>Streptophyta</taxon>
        <taxon>Embryophyta</taxon>
        <taxon>Tracheophyta</taxon>
        <taxon>Spermatophyta</taxon>
        <taxon>Magnoliopsida</taxon>
        <taxon>eudicotyledons</taxon>
        <taxon>Gunneridae</taxon>
        <taxon>Pentapetalae</taxon>
        <taxon>rosids</taxon>
        <taxon>fabids</taxon>
        <taxon>Rosales</taxon>
        <taxon>Moraceae</taxon>
        <taxon>Ficeae</taxon>
        <taxon>Ficus</taxon>
    </lineage>
</organism>
<proteinExistence type="predicted"/>
<name>A0AA88D3S8_FICCA</name>
<keyword evidence="3" id="KW-1185">Reference proteome</keyword>
<dbReference type="Proteomes" id="UP001187192">
    <property type="component" value="Unassembled WGS sequence"/>
</dbReference>
<evidence type="ECO:0000313" key="2">
    <source>
        <dbReference type="EMBL" id="GMN41696.1"/>
    </source>
</evidence>